<reference evidence="1 2" key="1">
    <citation type="journal article" date="2022" name="New Phytol.">
        <title>Ecological generalism drives hyperdiversity of secondary metabolite gene clusters in xylarialean endophytes.</title>
        <authorList>
            <person name="Franco M.E.E."/>
            <person name="Wisecaver J.H."/>
            <person name="Arnold A.E."/>
            <person name="Ju Y.M."/>
            <person name="Slot J.C."/>
            <person name="Ahrendt S."/>
            <person name="Moore L.P."/>
            <person name="Eastman K.E."/>
            <person name="Scott K."/>
            <person name="Konkel Z."/>
            <person name="Mondo S.J."/>
            <person name="Kuo A."/>
            <person name="Hayes R.D."/>
            <person name="Haridas S."/>
            <person name="Andreopoulos B."/>
            <person name="Riley R."/>
            <person name="LaButti K."/>
            <person name="Pangilinan J."/>
            <person name="Lipzen A."/>
            <person name="Amirebrahimi M."/>
            <person name="Yan J."/>
            <person name="Adam C."/>
            <person name="Keymanesh K."/>
            <person name="Ng V."/>
            <person name="Louie K."/>
            <person name="Northen T."/>
            <person name="Drula E."/>
            <person name="Henrissat B."/>
            <person name="Hsieh H.M."/>
            <person name="Youens-Clark K."/>
            <person name="Lutzoni F."/>
            <person name="Miadlikowska J."/>
            <person name="Eastwood D.C."/>
            <person name="Hamelin R.C."/>
            <person name="Grigoriev I.V."/>
            <person name="U'Ren J.M."/>
        </authorList>
    </citation>
    <scope>NUCLEOTIDE SEQUENCE [LARGE SCALE GENOMIC DNA]</scope>
    <source>
        <strain evidence="1 2">ER1909</strain>
    </source>
</reference>
<comment type="caution">
    <text evidence="1">The sequence shown here is derived from an EMBL/GenBank/DDBJ whole genome shotgun (WGS) entry which is preliminary data.</text>
</comment>
<evidence type="ECO:0000313" key="1">
    <source>
        <dbReference type="EMBL" id="KAI6086340.1"/>
    </source>
</evidence>
<protein>
    <submittedName>
        <fullName evidence="1">Uncharacterized protein</fullName>
    </submittedName>
</protein>
<name>A0ACC0D0U1_9PEZI</name>
<dbReference type="EMBL" id="MU394316">
    <property type="protein sequence ID" value="KAI6086340.1"/>
    <property type="molecule type" value="Genomic_DNA"/>
</dbReference>
<gene>
    <name evidence="1" type="ORF">F4821DRAFT_238530</name>
</gene>
<evidence type="ECO:0000313" key="2">
    <source>
        <dbReference type="Proteomes" id="UP001497680"/>
    </source>
</evidence>
<keyword evidence="2" id="KW-1185">Reference proteome</keyword>
<accession>A0ACC0D0U1</accession>
<proteinExistence type="predicted"/>
<organism evidence="1 2">
    <name type="scientific">Hypoxylon rubiginosum</name>
    <dbReference type="NCBI Taxonomy" id="110542"/>
    <lineage>
        <taxon>Eukaryota</taxon>
        <taxon>Fungi</taxon>
        <taxon>Dikarya</taxon>
        <taxon>Ascomycota</taxon>
        <taxon>Pezizomycotina</taxon>
        <taxon>Sordariomycetes</taxon>
        <taxon>Xylariomycetidae</taxon>
        <taxon>Xylariales</taxon>
        <taxon>Hypoxylaceae</taxon>
        <taxon>Hypoxylon</taxon>
    </lineage>
</organism>
<sequence>MHEVQSILENAMSKYKSKQRFSVLRDRLKRLSSKIHYYGNVVDVLVQHHPEYVALVWGAMKFLFTAVMNHEYILKNIAQVMGQVADSLPCYELSYSLYSSERMEPALTDLYVNLLEFFIKAREWYDEGSLRRTWHSITDPWELKFQESYDKIRECSRRIERLAFAGVQAEVREIHTLSLASKASHQNHEQNNQQIMEKVSTLHDKHDLGFKQVIDKISALDGKHDLTVQQVTEMLSKMLDTLTSAQTLHSNALVDDNTVLTGPQVVNIISSISGCDSVWGCMKTYQYCRVTRNQRKNTVTQMQIRPFWLDPKLRKWTSFDSSGMVAIQGNASSRFLMKDFMINVIDELKSNNVTALWLLNPIGKSSASLSCTDAMKQLVLQVVQSCRSPSTEKSMAETVARIQGAKTSQDWAALLQSVLAQLNRQIYVLVDLEAFYDRSGGDNGILFLQSLWKMCSALSQQVTDPKVKVLVLSHGRMIGAEMSSCTVSVQGTQIPARRKKAFRGQRIPGILGARGTNSVTS</sequence>
<dbReference type="Proteomes" id="UP001497680">
    <property type="component" value="Unassembled WGS sequence"/>
</dbReference>